<accession>A0ABR8DBT7</accession>
<evidence type="ECO:0000313" key="2">
    <source>
        <dbReference type="Proteomes" id="UP000661112"/>
    </source>
</evidence>
<dbReference type="EMBL" id="JACJSG010000055">
    <property type="protein sequence ID" value="MBD2504599.1"/>
    <property type="molecule type" value="Genomic_DNA"/>
</dbReference>
<comment type="caution">
    <text evidence="1">The sequence shown here is derived from an EMBL/GenBank/DDBJ whole genome shotgun (WGS) entry which is preliminary data.</text>
</comment>
<sequence>MYSTVSAKLGDSADGQALLGECARCDRVSQGGIADVERGKITAGRVF</sequence>
<reference evidence="1 2" key="1">
    <citation type="journal article" date="2020" name="ISME J.">
        <title>Comparative genomics reveals insights into cyanobacterial evolution and habitat adaptation.</title>
        <authorList>
            <person name="Chen M.Y."/>
            <person name="Teng W.K."/>
            <person name="Zhao L."/>
            <person name="Hu C.X."/>
            <person name="Zhou Y.K."/>
            <person name="Han B.P."/>
            <person name="Song L.R."/>
            <person name="Shu W.S."/>
        </authorList>
    </citation>
    <scope>NUCLEOTIDE SEQUENCE [LARGE SCALE GENOMIC DNA]</scope>
    <source>
        <strain evidence="1 2">FACHB-119</strain>
    </source>
</reference>
<evidence type="ECO:0000313" key="1">
    <source>
        <dbReference type="EMBL" id="MBD2504599.1"/>
    </source>
</evidence>
<protein>
    <submittedName>
        <fullName evidence="1">Uncharacterized protein</fullName>
    </submittedName>
</protein>
<dbReference type="Proteomes" id="UP000661112">
    <property type="component" value="Unassembled WGS sequence"/>
</dbReference>
<gene>
    <name evidence="1" type="ORF">H6G83_28995</name>
</gene>
<organism evidence="1 2">
    <name type="scientific">Anabaena azotica FACHB-119</name>
    <dbReference type="NCBI Taxonomy" id="947527"/>
    <lineage>
        <taxon>Bacteria</taxon>
        <taxon>Bacillati</taxon>
        <taxon>Cyanobacteriota</taxon>
        <taxon>Cyanophyceae</taxon>
        <taxon>Nostocales</taxon>
        <taxon>Nostocaceae</taxon>
        <taxon>Anabaena</taxon>
        <taxon>Anabaena azotica</taxon>
    </lineage>
</organism>
<keyword evidence="2" id="KW-1185">Reference proteome</keyword>
<name>A0ABR8DBT7_9NOST</name>
<dbReference type="RefSeq" id="WP_242044903.1">
    <property type="nucleotide sequence ID" value="NZ_JACJSG010000055.1"/>
</dbReference>
<proteinExistence type="predicted"/>